<dbReference type="AlphaFoldDB" id="A0A512NQB3"/>
<accession>A0A512NQB3</accession>
<reference evidence="3 4" key="1">
    <citation type="submission" date="2019-07" db="EMBL/GenBank/DDBJ databases">
        <title>Whole genome shotgun sequence of Reyranella soli NBRC 108950.</title>
        <authorList>
            <person name="Hosoyama A."/>
            <person name="Uohara A."/>
            <person name="Ohji S."/>
            <person name="Ichikawa N."/>
        </authorList>
    </citation>
    <scope>NUCLEOTIDE SEQUENCE [LARGE SCALE GENOMIC DNA]</scope>
    <source>
        <strain evidence="3 4">NBRC 108950</strain>
    </source>
</reference>
<proteinExistence type="inferred from homology"/>
<evidence type="ECO:0000256" key="2">
    <source>
        <dbReference type="SAM" id="SignalP"/>
    </source>
</evidence>
<comment type="similarity">
    <text evidence="1">Belongs to the UPF0065 (bug) family.</text>
</comment>
<dbReference type="InterPro" id="IPR042100">
    <property type="entry name" value="Bug_dom1"/>
</dbReference>
<evidence type="ECO:0000313" key="3">
    <source>
        <dbReference type="EMBL" id="GEP61141.1"/>
    </source>
</evidence>
<dbReference type="CDD" id="cd07012">
    <property type="entry name" value="PBP2_Bug_TTT"/>
    <property type="match status" value="1"/>
</dbReference>
<dbReference type="Gene3D" id="3.40.190.10">
    <property type="entry name" value="Periplasmic binding protein-like II"/>
    <property type="match status" value="1"/>
</dbReference>
<dbReference type="InterPro" id="IPR005064">
    <property type="entry name" value="BUG"/>
</dbReference>
<dbReference type="Gene3D" id="3.40.190.150">
    <property type="entry name" value="Bordetella uptake gene, domain 1"/>
    <property type="match status" value="1"/>
</dbReference>
<comment type="caution">
    <text evidence="3">The sequence shown here is derived from an EMBL/GenBank/DDBJ whole genome shotgun (WGS) entry which is preliminary data.</text>
</comment>
<dbReference type="PIRSF" id="PIRSF017082">
    <property type="entry name" value="YflP"/>
    <property type="match status" value="1"/>
</dbReference>
<dbReference type="SUPFAM" id="SSF53850">
    <property type="entry name" value="Periplasmic binding protein-like II"/>
    <property type="match status" value="1"/>
</dbReference>
<evidence type="ECO:0000313" key="4">
    <source>
        <dbReference type="Proteomes" id="UP000321058"/>
    </source>
</evidence>
<dbReference type="OrthoDB" id="7250553at2"/>
<dbReference type="PANTHER" id="PTHR42928">
    <property type="entry name" value="TRICARBOXYLATE-BINDING PROTEIN"/>
    <property type="match status" value="1"/>
</dbReference>
<organism evidence="3 4">
    <name type="scientific">Reyranella soli</name>
    <dbReference type="NCBI Taxonomy" id="1230389"/>
    <lineage>
        <taxon>Bacteria</taxon>
        <taxon>Pseudomonadati</taxon>
        <taxon>Pseudomonadota</taxon>
        <taxon>Alphaproteobacteria</taxon>
        <taxon>Hyphomicrobiales</taxon>
        <taxon>Reyranellaceae</taxon>
        <taxon>Reyranella</taxon>
    </lineage>
</organism>
<dbReference type="PANTHER" id="PTHR42928:SF5">
    <property type="entry name" value="BLR1237 PROTEIN"/>
    <property type="match status" value="1"/>
</dbReference>
<evidence type="ECO:0000256" key="1">
    <source>
        <dbReference type="ARBA" id="ARBA00006987"/>
    </source>
</evidence>
<dbReference type="RefSeq" id="WP_147156465.1">
    <property type="nucleotide sequence ID" value="NZ_BKAJ01000202.1"/>
</dbReference>
<protein>
    <submittedName>
        <fullName evidence="3">Tat pathway signal protein</fullName>
    </submittedName>
</protein>
<sequence>MKRRTLVAAGLMLPAVRPALAQEAYPSKPVQIFVPFPPGGVADITARPLAHVMGRLAKQSVVVVNKPGAGGSVGAAQAARAAPDGYTLLLALSSISVLPVADRLQGRPPAYELDQFAPVALISADPTVLVVRADGPYKTLKDLVDAAKAKPGTINYGSSGVYGTLHVAMEIFAQAADIKLFHIPYQGGGPAVAALLAGQIDALASGPAPAIGQIKAGKMRALAVWGDKRLAAMPDVPSMKELGYDATFYIWSGLFAPAATPQPVMTALRELVKRTVEDPEFKEAMDKVETPIAYLDAPQFKTFLDRDAARLKVAVERIGKVPEN</sequence>
<keyword evidence="4" id="KW-1185">Reference proteome</keyword>
<dbReference type="Pfam" id="PF03401">
    <property type="entry name" value="TctC"/>
    <property type="match status" value="1"/>
</dbReference>
<feature type="chain" id="PRO_5021870374" evidence="2">
    <location>
        <begin position="22"/>
        <end position="324"/>
    </location>
</feature>
<name>A0A512NQB3_9HYPH</name>
<gene>
    <name evidence="3" type="ORF">RSO01_83070</name>
</gene>
<feature type="signal peptide" evidence="2">
    <location>
        <begin position="1"/>
        <end position="21"/>
    </location>
</feature>
<dbReference type="Proteomes" id="UP000321058">
    <property type="component" value="Unassembled WGS sequence"/>
</dbReference>
<keyword evidence="2" id="KW-0732">Signal</keyword>
<dbReference type="EMBL" id="BKAJ01000202">
    <property type="protein sequence ID" value="GEP61141.1"/>
    <property type="molecule type" value="Genomic_DNA"/>
</dbReference>